<dbReference type="EMBL" id="VSRR010085367">
    <property type="protein sequence ID" value="MPC90729.1"/>
    <property type="molecule type" value="Genomic_DNA"/>
</dbReference>
<accession>A0A5B7J7H5</accession>
<dbReference type="AlphaFoldDB" id="A0A5B7J7H5"/>
<comment type="caution">
    <text evidence="2">The sequence shown here is derived from an EMBL/GenBank/DDBJ whole genome shotgun (WGS) entry which is preliminary data.</text>
</comment>
<name>A0A5B7J7H5_PORTR</name>
<reference evidence="2 3" key="1">
    <citation type="submission" date="2019-05" db="EMBL/GenBank/DDBJ databases">
        <title>Another draft genome of Portunus trituberculatus and its Hox gene families provides insights of decapod evolution.</title>
        <authorList>
            <person name="Jeong J.-H."/>
            <person name="Song I."/>
            <person name="Kim S."/>
            <person name="Choi T."/>
            <person name="Kim D."/>
            <person name="Ryu S."/>
            <person name="Kim W."/>
        </authorList>
    </citation>
    <scope>NUCLEOTIDE SEQUENCE [LARGE SCALE GENOMIC DNA]</scope>
    <source>
        <tissue evidence="2">Muscle</tissue>
    </source>
</reference>
<evidence type="ECO:0000313" key="2">
    <source>
        <dbReference type="EMBL" id="MPC90729.1"/>
    </source>
</evidence>
<sequence length="72" mass="7899">MTVVIVEWEPALVMATAADTPLTHPLPPFLSPPASQPLPLPEPASHSQRRACRETSEQRQSQSEPVGLSGWW</sequence>
<protein>
    <submittedName>
        <fullName evidence="2">Uncharacterized protein</fullName>
    </submittedName>
</protein>
<gene>
    <name evidence="2" type="ORF">E2C01_085726</name>
</gene>
<dbReference type="Proteomes" id="UP000324222">
    <property type="component" value="Unassembled WGS sequence"/>
</dbReference>
<keyword evidence="3" id="KW-1185">Reference proteome</keyword>
<feature type="region of interest" description="Disordered" evidence="1">
    <location>
        <begin position="21"/>
        <end position="72"/>
    </location>
</feature>
<proteinExistence type="predicted"/>
<feature type="compositionally biased region" description="Pro residues" evidence="1">
    <location>
        <begin position="24"/>
        <end position="42"/>
    </location>
</feature>
<evidence type="ECO:0000256" key="1">
    <source>
        <dbReference type="SAM" id="MobiDB-lite"/>
    </source>
</evidence>
<organism evidence="2 3">
    <name type="scientific">Portunus trituberculatus</name>
    <name type="common">Swimming crab</name>
    <name type="synonym">Neptunus trituberculatus</name>
    <dbReference type="NCBI Taxonomy" id="210409"/>
    <lineage>
        <taxon>Eukaryota</taxon>
        <taxon>Metazoa</taxon>
        <taxon>Ecdysozoa</taxon>
        <taxon>Arthropoda</taxon>
        <taxon>Crustacea</taxon>
        <taxon>Multicrustacea</taxon>
        <taxon>Malacostraca</taxon>
        <taxon>Eumalacostraca</taxon>
        <taxon>Eucarida</taxon>
        <taxon>Decapoda</taxon>
        <taxon>Pleocyemata</taxon>
        <taxon>Brachyura</taxon>
        <taxon>Eubrachyura</taxon>
        <taxon>Portunoidea</taxon>
        <taxon>Portunidae</taxon>
        <taxon>Portuninae</taxon>
        <taxon>Portunus</taxon>
    </lineage>
</organism>
<evidence type="ECO:0000313" key="3">
    <source>
        <dbReference type="Proteomes" id="UP000324222"/>
    </source>
</evidence>